<evidence type="ECO:0000256" key="1">
    <source>
        <dbReference type="ARBA" id="ARBA00022649"/>
    </source>
</evidence>
<dbReference type="EMBL" id="CP020918">
    <property type="protein sequence ID" value="AWG20534.1"/>
    <property type="molecule type" value="Genomic_DNA"/>
</dbReference>
<organism evidence="2 3">
    <name type="scientific">Flavobacterium faecale</name>
    <dbReference type="NCBI Taxonomy" id="1355330"/>
    <lineage>
        <taxon>Bacteria</taxon>
        <taxon>Pseudomonadati</taxon>
        <taxon>Bacteroidota</taxon>
        <taxon>Flavobacteriia</taxon>
        <taxon>Flavobacteriales</taxon>
        <taxon>Flavobacteriaceae</taxon>
        <taxon>Flavobacterium</taxon>
    </lineage>
</organism>
<keyword evidence="3" id="KW-1185">Reference proteome</keyword>
<dbReference type="RefSeq" id="WP_108739495.1">
    <property type="nucleotide sequence ID" value="NZ_CP020918.1"/>
</dbReference>
<evidence type="ECO:0000313" key="2">
    <source>
        <dbReference type="EMBL" id="AWG20534.1"/>
    </source>
</evidence>
<accession>A0A2S1L9Z0</accession>
<dbReference type="Gene3D" id="3.30.2310.20">
    <property type="entry name" value="RelE-like"/>
    <property type="match status" value="1"/>
</dbReference>
<evidence type="ECO:0000313" key="3">
    <source>
        <dbReference type="Proteomes" id="UP000244527"/>
    </source>
</evidence>
<keyword evidence="1" id="KW-1277">Toxin-antitoxin system</keyword>
<name>A0A2S1L9Z0_9FLAO</name>
<proteinExistence type="predicted"/>
<dbReference type="InterPro" id="IPR007712">
    <property type="entry name" value="RelE/ParE_toxin"/>
</dbReference>
<dbReference type="Proteomes" id="UP000244527">
    <property type="component" value="Chromosome"/>
</dbReference>
<protein>
    <recommendedName>
        <fullName evidence="4">Type II toxin-antitoxin system RelE/ParE family toxin</fullName>
    </recommendedName>
</protein>
<dbReference type="OrthoDB" id="1098070at2"/>
<dbReference type="Pfam" id="PF05016">
    <property type="entry name" value="ParE_toxin"/>
    <property type="match status" value="1"/>
</dbReference>
<dbReference type="AlphaFoldDB" id="A0A2S1L9Z0"/>
<evidence type="ECO:0008006" key="4">
    <source>
        <dbReference type="Google" id="ProtNLM"/>
    </source>
</evidence>
<dbReference type="KEGG" id="ffa:FFWV33_02800"/>
<dbReference type="InterPro" id="IPR035093">
    <property type="entry name" value="RelE/ParE_toxin_dom_sf"/>
</dbReference>
<sequence length="96" mass="11246">MKAVIWSNQSELDYYDNIDYLMGYWGLASARNFIDKVDANIAILQKGNINFRPTNSKGVFEVVIVKQISLFYRVSDDAVELVRFWNNYQNPEKNKM</sequence>
<gene>
    <name evidence="2" type="ORF">FFWV33_02800</name>
</gene>
<reference evidence="2 3" key="1">
    <citation type="submission" date="2017-04" db="EMBL/GenBank/DDBJ databases">
        <title>Compelte genome sequence of WV33.</title>
        <authorList>
            <person name="Lee P.C."/>
        </authorList>
    </citation>
    <scope>NUCLEOTIDE SEQUENCE [LARGE SCALE GENOMIC DNA]</scope>
    <source>
        <strain evidence="2 3">WV33</strain>
    </source>
</reference>